<name>A0AAU9K4Z0_9CILI</name>
<keyword evidence="1" id="KW-0732">Signal</keyword>
<proteinExistence type="predicted"/>
<evidence type="ECO:0000313" key="3">
    <source>
        <dbReference type="Proteomes" id="UP001162131"/>
    </source>
</evidence>
<dbReference type="Proteomes" id="UP001162131">
    <property type="component" value="Unassembled WGS sequence"/>
</dbReference>
<evidence type="ECO:0000313" key="2">
    <source>
        <dbReference type="EMBL" id="CAG9332079.1"/>
    </source>
</evidence>
<keyword evidence="3" id="KW-1185">Reference proteome</keyword>
<dbReference type="AlphaFoldDB" id="A0AAU9K4Z0"/>
<feature type="signal peptide" evidence="1">
    <location>
        <begin position="1"/>
        <end position="16"/>
    </location>
</feature>
<evidence type="ECO:0000256" key="1">
    <source>
        <dbReference type="SAM" id="SignalP"/>
    </source>
</evidence>
<reference evidence="2" key="1">
    <citation type="submission" date="2021-09" db="EMBL/GenBank/DDBJ databases">
        <authorList>
            <consortium name="AG Swart"/>
            <person name="Singh M."/>
            <person name="Singh A."/>
            <person name="Seah K."/>
            <person name="Emmerich C."/>
        </authorList>
    </citation>
    <scope>NUCLEOTIDE SEQUENCE</scope>
    <source>
        <strain evidence="2">ATCC30299</strain>
    </source>
</reference>
<comment type="caution">
    <text evidence="2">The sequence shown here is derived from an EMBL/GenBank/DDBJ whole genome shotgun (WGS) entry which is preliminary data.</text>
</comment>
<feature type="chain" id="PRO_5043381337" evidence="1">
    <location>
        <begin position="17"/>
        <end position="312"/>
    </location>
</feature>
<dbReference type="EMBL" id="CAJZBQ010000054">
    <property type="protein sequence ID" value="CAG9332079.1"/>
    <property type="molecule type" value="Genomic_DNA"/>
</dbReference>
<gene>
    <name evidence="2" type="ORF">BSTOLATCC_MIC55534</name>
</gene>
<sequence>MRAFCLVLTLALCVTSRPMSFDSAKDFLEGVYLSFAGVPLENSRCLDDKSQSNLHHSLDRLFMDYREDRSLQTLIHHLAFIVPDISSVFANCGLETYVEAFSSSLSTEGDQLFLRISQEFSTIKAISADLQKQIEAGEFKLAGEQLGNMMKLMIPIGDYQLKQDRLYAFAANFTLFLEGAAMGFQAKSTPLTKCYNTTTMIMPSMNNAYKEIKKCAYLNFTACNDVPAYLTIFNSAVSSIYNDCKMETLISDIEALTDPENFVTVMFRYFSKSTDILDHFDELIQDTEEWNTYGMGYNLAYILKVLLNFSIS</sequence>
<protein>
    <submittedName>
        <fullName evidence="2">Uncharacterized protein</fullName>
    </submittedName>
</protein>
<accession>A0AAU9K4Z0</accession>
<organism evidence="2 3">
    <name type="scientific">Blepharisma stoltei</name>
    <dbReference type="NCBI Taxonomy" id="1481888"/>
    <lineage>
        <taxon>Eukaryota</taxon>
        <taxon>Sar</taxon>
        <taxon>Alveolata</taxon>
        <taxon>Ciliophora</taxon>
        <taxon>Postciliodesmatophora</taxon>
        <taxon>Heterotrichea</taxon>
        <taxon>Heterotrichida</taxon>
        <taxon>Blepharismidae</taxon>
        <taxon>Blepharisma</taxon>
    </lineage>
</organism>